<sequence length="343" mass="36380">MATTLAEYQYGGLGAELKKEIALVAAHTSPLLGVLPFDELENNNVSRQRMYLDDGQITEHAVNATWTVNNPHWEFRNSPLANLGDDVTVDMFGAQASDTTFNALMAGNVAQKTRQISQSFDRLAIYAGTTANAKFSTSAMIGLLTHIARVESSATVDLDGWLYTGTDASANNTQVLVAAASASATLTLGMIQRLISSVKPYATHLILSQLAHDKLQALAQAAGTNLVVAGEKLGMPVEMFGRTQILVNDGIKDNFVDPSSSVATISTYNYDTGTGDTSPIFAVYSGNDGFCGINGQGMIQVENLAGGGAMENLDARGKRIKFYAGTALRHRKAAAVLVGATYS</sequence>
<reference evidence="1" key="1">
    <citation type="submission" date="2020-03" db="EMBL/GenBank/DDBJ databases">
        <title>The deep terrestrial virosphere.</title>
        <authorList>
            <person name="Holmfeldt K."/>
            <person name="Nilsson E."/>
            <person name="Simone D."/>
            <person name="Lopez-Fernandez M."/>
            <person name="Wu X."/>
            <person name="de Brujin I."/>
            <person name="Lundin D."/>
            <person name="Andersson A."/>
            <person name="Bertilsson S."/>
            <person name="Dopson M."/>
        </authorList>
    </citation>
    <scope>NUCLEOTIDE SEQUENCE</scope>
    <source>
        <strain evidence="1">MM415B01320</strain>
    </source>
</reference>
<accession>A0A6M3IPC8</accession>
<dbReference type="EMBL" id="MT141362">
    <property type="protein sequence ID" value="QJA59253.1"/>
    <property type="molecule type" value="Genomic_DNA"/>
</dbReference>
<organism evidence="1">
    <name type="scientific">viral metagenome</name>
    <dbReference type="NCBI Taxonomy" id="1070528"/>
    <lineage>
        <taxon>unclassified sequences</taxon>
        <taxon>metagenomes</taxon>
        <taxon>organismal metagenomes</taxon>
    </lineage>
</organism>
<proteinExistence type="predicted"/>
<name>A0A6M3IPC8_9ZZZZ</name>
<evidence type="ECO:0000313" key="1">
    <source>
        <dbReference type="EMBL" id="QJA59253.1"/>
    </source>
</evidence>
<gene>
    <name evidence="1" type="ORF">MM415B01320_0004</name>
</gene>
<protein>
    <submittedName>
        <fullName evidence="1">Putative capsid protein</fullName>
    </submittedName>
</protein>
<dbReference type="AlphaFoldDB" id="A0A6M3IPC8"/>